<dbReference type="AlphaFoldDB" id="B9RIN4"/>
<evidence type="ECO:0000313" key="1">
    <source>
        <dbReference type="EMBL" id="EEF49006.1"/>
    </source>
</evidence>
<name>B9RIN4_RICCO</name>
<dbReference type="InParanoid" id="B9RIN4"/>
<evidence type="ECO:0000313" key="2">
    <source>
        <dbReference type="Proteomes" id="UP000008311"/>
    </source>
</evidence>
<dbReference type="EMBL" id="EQ973781">
    <property type="protein sequence ID" value="EEF49006.1"/>
    <property type="molecule type" value="Genomic_DNA"/>
</dbReference>
<protein>
    <submittedName>
        <fullName evidence="1">Uncharacterized protein</fullName>
    </submittedName>
</protein>
<gene>
    <name evidence="1" type="ORF">RCOM_1581320</name>
</gene>
<dbReference type="Proteomes" id="UP000008311">
    <property type="component" value="Unassembled WGS sequence"/>
</dbReference>
<proteinExistence type="predicted"/>
<keyword evidence="2" id="KW-1185">Reference proteome</keyword>
<organism evidence="1 2">
    <name type="scientific">Ricinus communis</name>
    <name type="common">Castor bean</name>
    <dbReference type="NCBI Taxonomy" id="3988"/>
    <lineage>
        <taxon>Eukaryota</taxon>
        <taxon>Viridiplantae</taxon>
        <taxon>Streptophyta</taxon>
        <taxon>Embryophyta</taxon>
        <taxon>Tracheophyta</taxon>
        <taxon>Spermatophyta</taxon>
        <taxon>Magnoliopsida</taxon>
        <taxon>eudicotyledons</taxon>
        <taxon>Gunneridae</taxon>
        <taxon>Pentapetalae</taxon>
        <taxon>rosids</taxon>
        <taxon>fabids</taxon>
        <taxon>Malpighiales</taxon>
        <taxon>Euphorbiaceae</taxon>
        <taxon>Acalyphoideae</taxon>
        <taxon>Acalypheae</taxon>
        <taxon>Ricinus</taxon>
    </lineage>
</organism>
<sequence length="63" mass="7287">MAFMLAIKLKNSTLPEYNALHGAQMRRHQGKRRSTVDDSDHGLCVENQDKNMFKLLLRLISML</sequence>
<accession>B9RIN4</accession>
<reference evidence="2" key="1">
    <citation type="journal article" date="2010" name="Nat. Biotechnol.">
        <title>Draft genome sequence of the oilseed species Ricinus communis.</title>
        <authorList>
            <person name="Chan A.P."/>
            <person name="Crabtree J."/>
            <person name="Zhao Q."/>
            <person name="Lorenzi H."/>
            <person name="Orvis J."/>
            <person name="Puiu D."/>
            <person name="Melake-Berhan A."/>
            <person name="Jones K.M."/>
            <person name="Redman J."/>
            <person name="Chen G."/>
            <person name="Cahoon E.B."/>
            <person name="Gedil M."/>
            <person name="Stanke M."/>
            <person name="Haas B.J."/>
            <person name="Wortman J.R."/>
            <person name="Fraser-Liggett C.M."/>
            <person name="Ravel J."/>
            <person name="Rabinowicz P.D."/>
        </authorList>
    </citation>
    <scope>NUCLEOTIDE SEQUENCE [LARGE SCALE GENOMIC DNA]</scope>
    <source>
        <strain evidence="2">cv. Hale</strain>
    </source>
</reference>